<feature type="region of interest" description="Disordered" evidence="4">
    <location>
        <begin position="499"/>
        <end position="537"/>
    </location>
</feature>
<feature type="region of interest" description="Disordered" evidence="4">
    <location>
        <begin position="1080"/>
        <end position="1109"/>
    </location>
</feature>
<accession>A0ABQ9XF53</accession>
<dbReference type="SMART" id="SM00320">
    <property type="entry name" value="WD40"/>
    <property type="match status" value="4"/>
</dbReference>
<evidence type="ECO:0000256" key="2">
    <source>
        <dbReference type="ARBA" id="ARBA00004414"/>
    </source>
</evidence>
<dbReference type="InterPro" id="IPR001680">
    <property type="entry name" value="WD40_rpt"/>
</dbReference>
<feature type="region of interest" description="Disordered" evidence="4">
    <location>
        <begin position="990"/>
        <end position="1014"/>
    </location>
</feature>
<feature type="region of interest" description="Disordered" evidence="4">
    <location>
        <begin position="159"/>
        <end position="193"/>
    </location>
</feature>
<dbReference type="PANTHER" id="PTHR13083">
    <property type="entry name" value="WD REPEAT-CONTAINING PROTEIN 91"/>
    <property type="match status" value="1"/>
</dbReference>
<dbReference type="Proteomes" id="UP001281761">
    <property type="component" value="Unassembled WGS sequence"/>
</dbReference>
<organism evidence="5 6">
    <name type="scientific">Blattamonas nauphoetae</name>
    <dbReference type="NCBI Taxonomy" id="2049346"/>
    <lineage>
        <taxon>Eukaryota</taxon>
        <taxon>Metamonada</taxon>
        <taxon>Preaxostyla</taxon>
        <taxon>Oxymonadida</taxon>
        <taxon>Blattamonas</taxon>
    </lineage>
</organism>
<protein>
    <submittedName>
        <fullName evidence="5">Uncharacterized protein</fullName>
    </submittedName>
</protein>
<comment type="caution">
    <text evidence="5">The sequence shown here is derived from an EMBL/GenBank/DDBJ whole genome shotgun (WGS) entry which is preliminary data.</text>
</comment>
<gene>
    <name evidence="5" type="ORF">BLNAU_16144</name>
</gene>
<feature type="coiled-coil region" evidence="3">
    <location>
        <begin position="260"/>
        <end position="308"/>
    </location>
</feature>
<dbReference type="InterPro" id="IPR015943">
    <property type="entry name" value="WD40/YVTN_repeat-like_dom_sf"/>
</dbReference>
<name>A0ABQ9XF53_9EUKA</name>
<dbReference type="Gene3D" id="2.130.10.10">
    <property type="entry name" value="YVTN repeat-like/Quinoprotein amine dehydrogenase"/>
    <property type="match status" value="1"/>
</dbReference>
<dbReference type="InterPro" id="IPR036322">
    <property type="entry name" value="WD40_repeat_dom_sf"/>
</dbReference>
<evidence type="ECO:0000256" key="1">
    <source>
        <dbReference type="ARBA" id="ARBA00004220"/>
    </source>
</evidence>
<keyword evidence="6" id="KW-1185">Reference proteome</keyword>
<dbReference type="Pfam" id="PF00400">
    <property type="entry name" value="WD40"/>
    <property type="match status" value="1"/>
</dbReference>
<comment type="subcellular location">
    <subcellularLocation>
        <location evidence="1">Early endosome membrane</location>
        <topology evidence="1">Peripheral membrane protein</topology>
    </subcellularLocation>
    <subcellularLocation>
        <location evidence="2">Late endosome membrane</location>
    </subcellularLocation>
</comment>
<feature type="compositionally biased region" description="Polar residues" evidence="4">
    <location>
        <begin position="1081"/>
        <end position="1109"/>
    </location>
</feature>
<evidence type="ECO:0000256" key="4">
    <source>
        <dbReference type="SAM" id="MobiDB-lite"/>
    </source>
</evidence>
<dbReference type="SUPFAM" id="SSF50978">
    <property type="entry name" value="WD40 repeat-like"/>
    <property type="match status" value="1"/>
</dbReference>
<reference evidence="5 6" key="1">
    <citation type="journal article" date="2022" name="bioRxiv">
        <title>Genomics of Preaxostyla Flagellates Illuminates Evolutionary Transitions and the Path Towards Mitochondrial Loss.</title>
        <authorList>
            <person name="Novak L.V.F."/>
            <person name="Treitli S.C."/>
            <person name="Pyrih J."/>
            <person name="Halakuc P."/>
            <person name="Pipaliya S.V."/>
            <person name="Vacek V."/>
            <person name="Brzon O."/>
            <person name="Soukal P."/>
            <person name="Eme L."/>
            <person name="Dacks J.B."/>
            <person name="Karnkowska A."/>
            <person name="Elias M."/>
            <person name="Hampl V."/>
        </authorList>
    </citation>
    <scope>NUCLEOTIDE SEQUENCE [LARGE SCALE GENOMIC DNA]</scope>
    <source>
        <strain evidence="5">NAU3</strain>
        <tissue evidence="5">Gut</tissue>
    </source>
</reference>
<evidence type="ECO:0000313" key="5">
    <source>
        <dbReference type="EMBL" id="KAK2948926.1"/>
    </source>
</evidence>
<evidence type="ECO:0000313" key="6">
    <source>
        <dbReference type="Proteomes" id="UP001281761"/>
    </source>
</evidence>
<proteinExistence type="predicted"/>
<dbReference type="EMBL" id="JARBJD010000166">
    <property type="protein sequence ID" value="KAK2948926.1"/>
    <property type="molecule type" value="Genomic_DNA"/>
</dbReference>
<feature type="compositionally biased region" description="Polar residues" evidence="4">
    <location>
        <begin position="502"/>
        <end position="537"/>
    </location>
</feature>
<feature type="compositionally biased region" description="Low complexity" evidence="4">
    <location>
        <begin position="1004"/>
        <end position="1014"/>
    </location>
</feature>
<feature type="compositionally biased region" description="Polar residues" evidence="4">
    <location>
        <begin position="159"/>
        <end position="175"/>
    </location>
</feature>
<evidence type="ECO:0000256" key="3">
    <source>
        <dbReference type="SAM" id="Coils"/>
    </source>
</evidence>
<dbReference type="InterPro" id="IPR039724">
    <property type="entry name" value="WDR91"/>
</dbReference>
<sequence length="1167" mass="130964">MHKVAYIDDLVEEYLHFRGFTGSLASFRQDRFSDDIHCFSPERIVKYIVSLIETDDVDNFLTYWDSLLSRYFSEMDSSVKTDLLFYRDSLLKYFIVNAVTTSNQHALDGFFSKFGAELLQNSDWIPWFRLLLAVTSSESTKKSQPERLAIALASTSIPSRSLPNPPRTISLTGSPTFHPEKTPPLPFSETTEGDDIESLDKNANTFVVGELSPYFTEEWLTQLLLSLSNLFKQLFSRIEAPSLLLFEWSESEIQYQISLVQSLRDQVKGMEAEYRRMKEEKEEREHVMEQLNERLLAQQKTVDEFNQLLIQYRNNHPSSTAPSTDQEIPTSDTLPAEASLLLPSEPSSLIAKGKVFRRRFGWMDPTTSQFHQPITPQDPSSESPIPFVINSTFSFTFTPVAFSSVQYQQPIRACIFSPSNITKGMTRILNTQLDTLLQNDSLMYQMHEALFPPRFPFAPIPTRDEKEKFDKKESEKSLVQNKLSNFAIASLARDSLLEETVNPAQSQSDSSPSFQHFSPAQSPPSSKGTPQHQPTPRFTSFLQKRDKKDAKQDLLVPVNQHQVPVANFPADPTVSKWGRLFAFIDQNGRVRVSDMHINTSVIRRQRVLEREVAVLNCSARIIDNECTLEVVDEPKQTQWKKVTFDPNQLPSSHGKTPADSPIITTTGFTLTMPIPDGITVTTLAWTDSISERTLLMGTNTGSLLLWSTPNEDKDFGDQRDSLKVLDVEVKDGGMAGMWTSWSSEEKRREYETSHAYSAIPLSQTEKDQAAALGFSSFGDQKAGQSQKPSNTQQSVTLTSHSGYPHILCLICSPTDSNLFAYSSAREPIKGTLNLFSTHCFDNRSSISEVRLPKPREGRFGLINISSGVSVTPFFIDPFPSAVHSLRFNHNGTLILAACDDGRVRMYDSKLQTNQLKMKHQPEEKRASKAGHPLFEWALHSLPVFDVIWINGDTSFISIGADGRILQQSVHQPHSPFEYTIPQLSLFQMSHPSTDASSSLPPDQPADTAPPTSTPLPVFVPQSLSAHDEFLAISGTAFFPNSVFVFDHSNDCPPPTQSILQLSHQSPVSLFQHCEVTDKKTQSVLQPSTPNKNVPLTPQSGGTTHGNTFKNKGSDSSVYVYRLNNAKHIAEIQTNNVPILMAEWHPHDSSLLITAENSISLIEFVEKD</sequence>
<dbReference type="PANTHER" id="PTHR13083:SF3">
    <property type="entry name" value="WD REPEAT-CONTAINING PROTEIN 91"/>
    <property type="match status" value="1"/>
</dbReference>
<keyword evidence="3" id="KW-0175">Coiled coil</keyword>